<dbReference type="Proteomes" id="UP000887574">
    <property type="component" value="Unplaced"/>
</dbReference>
<evidence type="ECO:0000313" key="1">
    <source>
        <dbReference type="Proteomes" id="UP000887574"/>
    </source>
</evidence>
<accession>A0A915ERA6</accession>
<dbReference type="SUPFAM" id="SSF54928">
    <property type="entry name" value="RNA-binding domain, RBD"/>
    <property type="match status" value="1"/>
</dbReference>
<reference evidence="2" key="1">
    <citation type="submission" date="2022-11" db="UniProtKB">
        <authorList>
            <consortium name="WormBaseParasite"/>
        </authorList>
    </citation>
    <scope>IDENTIFICATION</scope>
</reference>
<sequence length="71" mass="7876">MPGAPGIPPFLPQKQKIFAVHLENIDAGITPNELRDFLGELGHIADVNFNKGFAKVIYIVKRKRTGCTPFQ</sequence>
<organism evidence="1 2">
    <name type="scientific">Ditylenchus dipsaci</name>
    <dbReference type="NCBI Taxonomy" id="166011"/>
    <lineage>
        <taxon>Eukaryota</taxon>
        <taxon>Metazoa</taxon>
        <taxon>Ecdysozoa</taxon>
        <taxon>Nematoda</taxon>
        <taxon>Chromadorea</taxon>
        <taxon>Rhabditida</taxon>
        <taxon>Tylenchina</taxon>
        <taxon>Tylenchomorpha</taxon>
        <taxon>Sphaerularioidea</taxon>
        <taxon>Anguinidae</taxon>
        <taxon>Anguininae</taxon>
        <taxon>Ditylenchus</taxon>
    </lineage>
</organism>
<keyword evidence="1" id="KW-1185">Reference proteome</keyword>
<evidence type="ECO:0000313" key="2">
    <source>
        <dbReference type="WBParaSite" id="jg9601"/>
    </source>
</evidence>
<proteinExistence type="predicted"/>
<name>A0A915ERA6_9BILA</name>
<dbReference type="InterPro" id="IPR035979">
    <property type="entry name" value="RBD_domain_sf"/>
</dbReference>
<dbReference type="AlphaFoldDB" id="A0A915ERA6"/>
<dbReference type="WBParaSite" id="jg9601">
    <property type="protein sequence ID" value="jg9601"/>
    <property type="gene ID" value="jg9601"/>
</dbReference>
<protein>
    <submittedName>
        <fullName evidence="2">RRM domain-containing protein</fullName>
    </submittedName>
</protein>
<dbReference type="GO" id="GO:0003676">
    <property type="term" value="F:nucleic acid binding"/>
    <property type="evidence" value="ECO:0007669"/>
    <property type="project" value="InterPro"/>
</dbReference>
<dbReference type="CDD" id="cd00590">
    <property type="entry name" value="RRM_SF"/>
    <property type="match status" value="1"/>
</dbReference>